<dbReference type="Gene3D" id="1.10.390.10">
    <property type="entry name" value="Neutral Protease Domain 2"/>
    <property type="match status" value="1"/>
</dbReference>
<evidence type="ECO:0000256" key="4">
    <source>
        <dbReference type="ARBA" id="ARBA00022989"/>
    </source>
</evidence>
<reference evidence="11 12" key="1">
    <citation type="submission" date="2020-07" db="EMBL/GenBank/DDBJ databases">
        <title>Screening of a cold-adapted Planococcus bacterium producing protease in traditional shrimp paste and protease identification by genome sequencing.</title>
        <authorList>
            <person name="Gao R."/>
            <person name="Leng W."/>
            <person name="Chu Q."/>
            <person name="Wu X."/>
            <person name="Liu H."/>
            <person name="Li X."/>
        </authorList>
    </citation>
    <scope>NUCLEOTIDE SEQUENCE [LARGE SCALE GENOMIC DNA]</scope>
    <source>
        <strain evidence="11 12">XJ11</strain>
    </source>
</reference>
<dbReference type="InterPro" id="IPR050250">
    <property type="entry name" value="Macrolide_Exporter_MacB"/>
</dbReference>
<dbReference type="InterPro" id="IPR003838">
    <property type="entry name" value="ABC3_permease_C"/>
</dbReference>
<accession>A0A7D7MA75</accession>
<dbReference type="GO" id="GO:0008237">
    <property type="term" value="F:metallopeptidase activity"/>
    <property type="evidence" value="ECO:0007669"/>
    <property type="project" value="InterPro"/>
</dbReference>
<feature type="transmembrane region" description="Helical" evidence="8">
    <location>
        <begin position="783"/>
        <end position="810"/>
    </location>
</feature>
<feature type="transmembrane region" description="Helical" evidence="8">
    <location>
        <begin position="868"/>
        <end position="889"/>
    </location>
</feature>
<dbReference type="PANTHER" id="PTHR30572:SF4">
    <property type="entry name" value="ABC TRANSPORTER PERMEASE YTRF"/>
    <property type="match status" value="1"/>
</dbReference>
<feature type="domain" description="ABC3 transporter permease C-terminal" evidence="10">
    <location>
        <begin position="548"/>
        <end position="654"/>
    </location>
</feature>
<feature type="transmembrane region" description="Helical" evidence="8">
    <location>
        <begin position="692"/>
        <end position="715"/>
    </location>
</feature>
<dbReference type="InterPro" id="IPR027268">
    <property type="entry name" value="Peptidase_M4/M1_CTD_sf"/>
</dbReference>
<evidence type="ECO:0000259" key="10">
    <source>
        <dbReference type="Pfam" id="PF02687"/>
    </source>
</evidence>
<feature type="region of interest" description="Disordered" evidence="7">
    <location>
        <begin position="895"/>
        <end position="945"/>
    </location>
</feature>
<evidence type="ECO:0000313" key="11">
    <source>
        <dbReference type="EMBL" id="QMT17317.1"/>
    </source>
</evidence>
<dbReference type="Proteomes" id="UP000514716">
    <property type="component" value="Chromosome"/>
</dbReference>
<dbReference type="Pfam" id="PF02687">
    <property type="entry name" value="FtsX"/>
    <property type="match status" value="2"/>
</dbReference>
<dbReference type="EMBL" id="CP059540">
    <property type="protein sequence ID" value="QMT17317.1"/>
    <property type="molecule type" value="Genomic_DNA"/>
</dbReference>
<protein>
    <submittedName>
        <fullName evidence="11">Uncharacterized protein</fullName>
    </submittedName>
</protein>
<dbReference type="InterPro" id="IPR014782">
    <property type="entry name" value="Peptidase_M1_dom"/>
</dbReference>
<evidence type="ECO:0000256" key="8">
    <source>
        <dbReference type="SAM" id="Phobius"/>
    </source>
</evidence>
<dbReference type="PANTHER" id="PTHR30572">
    <property type="entry name" value="MEMBRANE COMPONENT OF TRANSPORTER-RELATED"/>
    <property type="match status" value="1"/>
</dbReference>
<dbReference type="KEGG" id="pdec:H1Q58_15405"/>
<evidence type="ECO:0000256" key="1">
    <source>
        <dbReference type="ARBA" id="ARBA00004651"/>
    </source>
</evidence>
<dbReference type="GO" id="GO:0008270">
    <property type="term" value="F:zinc ion binding"/>
    <property type="evidence" value="ECO:0007669"/>
    <property type="project" value="InterPro"/>
</dbReference>
<evidence type="ECO:0000256" key="6">
    <source>
        <dbReference type="ARBA" id="ARBA00038076"/>
    </source>
</evidence>
<feature type="transmembrane region" description="Helical" evidence="8">
    <location>
        <begin position="591"/>
        <end position="615"/>
    </location>
</feature>
<keyword evidence="5 8" id="KW-0472">Membrane</keyword>
<dbReference type="SUPFAM" id="SSF55486">
    <property type="entry name" value="Metalloproteases ('zincins'), catalytic domain"/>
    <property type="match status" value="1"/>
</dbReference>
<sequence>MLKFIWNSWWRNKERFILLLVGVLILSTGLSYLIGLTQANNGTVVEELQKRWKSSYHLVVRPPGSRSITEDLNLLEPNYLSGLEGGISLEQYEQIKAIENVEIAAPIAMIGSNTNYVDLEDPAITEPGIYRMTMREETNTGARTEVDESAIYVTAGPWQPGGEVAIDYGISPGIPNLAYGTSIMIAGIDPEAEAAMAGLDEAIVASDSSRYFAESDVVSATGEVIDTPEYKIPVLISNQDFVDAQITYRFEKIDLAFDNNQQQIAEDILAKGKEQYLDTFKGTPVKEFTYQTTEVHEKLIKKILDPAYDGIMTVPDRAWIALKPSSVNYSPVTSPFKERWPFAYEVEPFELPEDSPWATQHMYRQFNPYSTDSSAWPKLQLDFVGVFDPQKLQLSKDPLTELPMETYFPAKAQWVMDADNTPINPPTDMKPTNDDYGFLTKPPLVLTTLDAAAQILGDTPISAIRVNVKGVEVMDEESERILKEMAAEIEQQTGLITDITLGSSPQLALTHLPALEDEEPLGWIQQPWIKIGSSISIFKEAKIGLSGVIASVILVAIVHVFASSIIMLVARKKEFAVLLALGWRPSQLSKLLFWEATLLGTLVALISWFILGVFYVTGSVDTSASRVFLIGVSGIAIYWFGSLIPIALIRKIKPFESMRSGEVSFKAKRLARSESVIGMSVNHLVSQWQRSLLSIFAIAVPTSLFIFFLFVTFRLKGVLYATWLGEFVALEVGTMHYVAMAVALLIAVLTTTEIMWQNVAERQSQIAVLKATGWQNQSVRMLVLWEGIFTGLFAGLIGMALSLTMIYWIYGQMPAAEFGFLSLTLWIPILTGVLGALLPAQKAVRILPYQAINGLLQNSKKVERQFKWALGIAGASLVVGILSLVVATLPELADSAASDPVPEQEETGTDGQLMAQGSSEDPAEAVLETPEEQPETTGGEIQKLQETAYRSYTLADGTDETSDFRLGALSPPPSDVQVTNKNNRLISFPVTLDLSGEDDGSHTNYKPQGFKLIDDSGSEYSIVDMDILEGEERWLNRYKFLLPNKMTTLLTYEVPKDLDRVVFVSRGEFYPSPVVVEIPLDDAVADVPVNSGTRASYAIELRLDENDQFHIHTEIDVTNDSEATWGDIGFYFVPNALTDANKPETMTDGAETSISKVQVDGEEATYTLEGNHLAVQLDEELKPAEAQRITIEYTLSLPENGIRLAQVDNDFFLAQWYPMLGQYDEGWKIHSFDSKGESYDTPYGSYHISYQLPGDYLVASSAQDGTALPTATGTLAGENIKDFYLAFLDPASWHTGEAEQDGTVFRVFTPKSGPDFTMKMATAAQEAFGFFEQQIAEHPTAELDIIGNDGAMEYPNIVEVSSSPAVFEDTLVHEIAHQWFYYLVANDPYEHAWLDESLAEWVAAMYRSEQGQTNAFGFSKSLAASNATSPIVNLSLPDFEEGEYYSTVYGKAPLLLQDYFEEAGGEPQAFEFLSKYVEQFRFQSVDSEEFAAFFEEQLEGDQQEFLKSWLQLNEQQ</sequence>
<dbReference type="Pfam" id="PF01433">
    <property type="entry name" value="Peptidase_M1"/>
    <property type="match status" value="1"/>
</dbReference>
<evidence type="ECO:0000259" key="9">
    <source>
        <dbReference type="Pfam" id="PF01433"/>
    </source>
</evidence>
<dbReference type="GO" id="GO:0005886">
    <property type="term" value="C:plasma membrane"/>
    <property type="evidence" value="ECO:0007669"/>
    <property type="project" value="UniProtKB-SubCell"/>
</dbReference>
<comment type="similarity">
    <text evidence="6">Belongs to the ABC-4 integral membrane protein family.</text>
</comment>
<gene>
    <name evidence="11" type="ORF">H1Q58_15405</name>
</gene>
<comment type="subcellular location">
    <subcellularLocation>
        <location evidence="1">Cell membrane</location>
        <topology evidence="1">Multi-pass membrane protein</topology>
    </subcellularLocation>
</comment>
<feature type="transmembrane region" description="Helical" evidence="8">
    <location>
        <begin position="735"/>
        <end position="756"/>
    </location>
</feature>
<proteinExistence type="inferred from homology"/>
<evidence type="ECO:0000313" key="12">
    <source>
        <dbReference type="Proteomes" id="UP000514716"/>
    </source>
</evidence>
<feature type="transmembrane region" description="Helical" evidence="8">
    <location>
        <begin position="627"/>
        <end position="649"/>
    </location>
</feature>
<feature type="domain" description="ABC3 transporter permease C-terminal" evidence="10">
    <location>
        <begin position="738"/>
        <end position="846"/>
    </location>
</feature>
<evidence type="ECO:0000256" key="7">
    <source>
        <dbReference type="SAM" id="MobiDB-lite"/>
    </source>
</evidence>
<keyword evidence="2" id="KW-1003">Cell membrane</keyword>
<feature type="transmembrane region" description="Helical" evidence="8">
    <location>
        <begin position="816"/>
        <end position="838"/>
    </location>
</feature>
<evidence type="ECO:0000256" key="3">
    <source>
        <dbReference type="ARBA" id="ARBA00022692"/>
    </source>
</evidence>
<dbReference type="GO" id="GO:0022857">
    <property type="term" value="F:transmembrane transporter activity"/>
    <property type="evidence" value="ECO:0007669"/>
    <property type="project" value="TreeGrafter"/>
</dbReference>
<dbReference type="RefSeq" id="WP_182092019.1">
    <property type="nucleotide sequence ID" value="NZ_CP059540.1"/>
</dbReference>
<keyword evidence="4 8" id="KW-1133">Transmembrane helix</keyword>
<evidence type="ECO:0000256" key="2">
    <source>
        <dbReference type="ARBA" id="ARBA00022475"/>
    </source>
</evidence>
<keyword evidence="3 8" id="KW-0812">Transmembrane</keyword>
<feature type="transmembrane region" description="Helical" evidence="8">
    <location>
        <begin position="543"/>
        <end position="570"/>
    </location>
</feature>
<organism evidence="11 12">
    <name type="scientific">Planococcus maritimus</name>
    <dbReference type="NCBI Taxonomy" id="192421"/>
    <lineage>
        <taxon>Bacteria</taxon>
        <taxon>Bacillati</taxon>
        <taxon>Bacillota</taxon>
        <taxon>Bacilli</taxon>
        <taxon>Bacillales</taxon>
        <taxon>Caryophanaceae</taxon>
        <taxon>Planococcus</taxon>
    </lineage>
</organism>
<name>A0A7D7MA75_PLAMR</name>
<evidence type="ECO:0000256" key="5">
    <source>
        <dbReference type="ARBA" id="ARBA00023136"/>
    </source>
</evidence>
<keyword evidence="12" id="KW-1185">Reference proteome</keyword>
<dbReference type="CDD" id="cd09604">
    <property type="entry name" value="M1_APN_like"/>
    <property type="match status" value="1"/>
</dbReference>
<feature type="domain" description="Peptidase M1 membrane alanine aminopeptidase" evidence="9">
    <location>
        <begin position="1367"/>
        <end position="1509"/>
    </location>
</feature>